<organism evidence="16 17">
    <name type="scientific">Ascaris lumbricoides</name>
    <name type="common">Giant roundworm</name>
    <dbReference type="NCBI Taxonomy" id="6252"/>
    <lineage>
        <taxon>Eukaryota</taxon>
        <taxon>Metazoa</taxon>
        <taxon>Ecdysozoa</taxon>
        <taxon>Nematoda</taxon>
        <taxon>Chromadorea</taxon>
        <taxon>Rhabditida</taxon>
        <taxon>Spirurina</taxon>
        <taxon>Ascaridomorpha</taxon>
        <taxon>Ascaridoidea</taxon>
        <taxon>Ascarididae</taxon>
        <taxon>Ascaris</taxon>
    </lineage>
</organism>
<reference evidence="17" key="1">
    <citation type="submission" date="2023-03" db="UniProtKB">
        <authorList>
            <consortium name="WormBaseParasite"/>
        </authorList>
    </citation>
    <scope>IDENTIFICATION</scope>
</reference>
<keyword evidence="10" id="KW-0325">Glycoprotein</keyword>
<evidence type="ECO:0000256" key="4">
    <source>
        <dbReference type="ARBA" id="ARBA00022461"/>
    </source>
</evidence>
<evidence type="ECO:0000256" key="8">
    <source>
        <dbReference type="ARBA" id="ARBA00023065"/>
    </source>
</evidence>
<keyword evidence="16" id="KW-1185">Reference proteome</keyword>
<feature type="compositionally biased region" description="Low complexity" evidence="14">
    <location>
        <begin position="21"/>
        <end position="30"/>
    </location>
</feature>
<keyword evidence="5 13" id="KW-0812">Transmembrane</keyword>
<evidence type="ECO:0000313" key="17">
    <source>
        <dbReference type="WBParaSite" id="ALUE_0000309101-mRNA-1"/>
    </source>
</evidence>
<feature type="transmembrane region" description="Helical" evidence="15">
    <location>
        <begin position="106"/>
        <end position="125"/>
    </location>
</feature>
<keyword evidence="4 13" id="KW-0894">Sodium channel</keyword>
<dbReference type="WBParaSite" id="ALUE_0000309101-mRNA-1">
    <property type="protein sequence ID" value="ALUE_0000309101-mRNA-1"/>
    <property type="gene ID" value="ALUE_0000309101"/>
</dbReference>
<evidence type="ECO:0000256" key="14">
    <source>
        <dbReference type="SAM" id="MobiDB-lite"/>
    </source>
</evidence>
<accession>A0A9J2P005</accession>
<dbReference type="PANTHER" id="PTHR11690">
    <property type="entry name" value="AMILORIDE-SENSITIVE SODIUM CHANNEL-RELATED"/>
    <property type="match status" value="1"/>
</dbReference>
<dbReference type="Proteomes" id="UP000036681">
    <property type="component" value="Unplaced"/>
</dbReference>
<evidence type="ECO:0000256" key="13">
    <source>
        <dbReference type="RuleBase" id="RU000679"/>
    </source>
</evidence>
<dbReference type="AlphaFoldDB" id="A0A9J2P005"/>
<keyword evidence="9 15" id="KW-0472">Membrane</keyword>
<sequence length="743" mass="84811">MGAHRCKDSSDENGSPKTRRPSSLSLRRLSRLPSSADERYSSACALLKDFCNRTSSHGIPFIGLSRLPGSADERYSSACALLKDFCNRTSSHGIPFIGEPAFFNRGVWTVITLLCFVLFLVQTYWTLFEFFQYRTIIEMQLKFEPAPFPAATVCNLNAFKNSELRKYREISEGLDMWEEHINRIRTAGPAGPIQLRKKRGVEYAPVFVRCTCLHADTQCVPQRNPLKRNTTVCICFEDVSTGNIWPCYPTTIWAEKECFDCSISNTCDDPDRPDAVATRKPSNSSKCLCQSVSHNCVVMPKNGEIRWWNPNNYSILRATEPPTSSPELVGAFDMKDRKDPIAITTKAKETLIFMVAALPQEVRKNVSYNLHEFVLRCSFNSEDCNMERDFKLHMDPEYGNCYTFNFNDSVELKNTRAGPMYGLRLLLNVNQSDYLPTTEAAGVRLVVHEQDQEPFPDTFGYSAPTGFISSFGLKTKVLHRLDAPYGLCSDTFRPEGYIYQEHYSPEGCYRNCFQHMVLAQCGCGDPRFPLPSGDYRPCDAKNLIERSCLGNLTGQTGGFHHLQHDCHCVQPCHENVFETAYSCSAWPAQNFKIGVDCPAVFDIYNDSKACTEYYRLNTAYIEIYYEQLNFESLKETAGYSIVNLFSDFGGNIGLWIGFSIITMMEIVELICEMAWYFFYRRPMQLLKRKKRRDENQLSRPQLHYRTDTPSVFSKTIEPSATMDSNLDFDDSEMTDYSARSPHR</sequence>
<dbReference type="Gene3D" id="1.10.287.770">
    <property type="entry name" value="YojJ-like"/>
    <property type="match status" value="1"/>
</dbReference>
<dbReference type="PROSITE" id="PS01206">
    <property type="entry name" value="ASC"/>
    <property type="match status" value="1"/>
</dbReference>
<dbReference type="FunFam" id="1.10.287.770:FF:000001">
    <property type="entry name" value="Acid-sensing ion channel subunit 1"/>
    <property type="match status" value="1"/>
</dbReference>
<keyword evidence="7" id="KW-0915">Sodium</keyword>
<evidence type="ECO:0000256" key="11">
    <source>
        <dbReference type="ARBA" id="ARBA00023201"/>
    </source>
</evidence>
<evidence type="ECO:0000256" key="5">
    <source>
        <dbReference type="ARBA" id="ARBA00022692"/>
    </source>
</evidence>
<dbReference type="PRINTS" id="PR01078">
    <property type="entry name" value="AMINACHANNEL"/>
</dbReference>
<dbReference type="InterPro" id="IPR001873">
    <property type="entry name" value="ENaC"/>
</dbReference>
<evidence type="ECO:0000256" key="9">
    <source>
        <dbReference type="ARBA" id="ARBA00023136"/>
    </source>
</evidence>
<dbReference type="InterPro" id="IPR020903">
    <property type="entry name" value="ENaC_CS"/>
</dbReference>
<name>A0A9J2P005_ASCLU</name>
<dbReference type="Pfam" id="PF00858">
    <property type="entry name" value="ASC"/>
    <property type="match status" value="1"/>
</dbReference>
<evidence type="ECO:0000256" key="10">
    <source>
        <dbReference type="ARBA" id="ARBA00023180"/>
    </source>
</evidence>
<feature type="transmembrane region" description="Helical" evidence="15">
    <location>
        <begin position="652"/>
        <end position="679"/>
    </location>
</feature>
<feature type="region of interest" description="Disordered" evidence="14">
    <location>
        <begin position="1"/>
        <end position="30"/>
    </location>
</feature>
<evidence type="ECO:0000313" key="16">
    <source>
        <dbReference type="Proteomes" id="UP000036681"/>
    </source>
</evidence>
<evidence type="ECO:0000256" key="7">
    <source>
        <dbReference type="ARBA" id="ARBA00023053"/>
    </source>
</evidence>
<proteinExistence type="inferred from homology"/>
<evidence type="ECO:0000256" key="6">
    <source>
        <dbReference type="ARBA" id="ARBA00022989"/>
    </source>
</evidence>
<dbReference type="GO" id="GO:0005886">
    <property type="term" value="C:plasma membrane"/>
    <property type="evidence" value="ECO:0007669"/>
    <property type="project" value="TreeGrafter"/>
</dbReference>
<dbReference type="Gene3D" id="2.60.470.10">
    <property type="entry name" value="Acid-sensing ion channels like domains"/>
    <property type="match status" value="1"/>
</dbReference>
<protein>
    <submittedName>
        <fullName evidence="17">Degenerin</fullName>
    </submittedName>
</protein>
<keyword evidence="8 13" id="KW-0406">Ion transport</keyword>
<keyword evidence="11 13" id="KW-0739">Sodium transport</keyword>
<evidence type="ECO:0000256" key="1">
    <source>
        <dbReference type="ARBA" id="ARBA00004141"/>
    </source>
</evidence>
<feature type="region of interest" description="Disordered" evidence="14">
    <location>
        <begin position="719"/>
        <end position="743"/>
    </location>
</feature>
<dbReference type="GO" id="GO:0015280">
    <property type="term" value="F:ligand-gated sodium channel activity"/>
    <property type="evidence" value="ECO:0007669"/>
    <property type="project" value="TreeGrafter"/>
</dbReference>
<keyword evidence="12 13" id="KW-0407">Ion channel</keyword>
<dbReference type="InterPro" id="IPR004726">
    <property type="entry name" value="Deg-1"/>
</dbReference>
<dbReference type="PANTHER" id="PTHR11690:SF242">
    <property type="entry name" value="DEGENERIN UNC-8"/>
    <property type="match status" value="1"/>
</dbReference>
<comment type="subcellular location">
    <subcellularLocation>
        <location evidence="1">Membrane</location>
        <topology evidence="1">Multi-pass membrane protein</topology>
    </subcellularLocation>
</comment>
<feature type="compositionally biased region" description="Basic and acidic residues" evidence="14">
    <location>
        <begin position="1"/>
        <end position="10"/>
    </location>
</feature>
<keyword evidence="3 13" id="KW-0813">Transport</keyword>
<evidence type="ECO:0000256" key="2">
    <source>
        <dbReference type="ARBA" id="ARBA00007193"/>
    </source>
</evidence>
<dbReference type="NCBIfam" id="TIGR00867">
    <property type="entry name" value="deg-1"/>
    <property type="match status" value="1"/>
</dbReference>
<evidence type="ECO:0000256" key="3">
    <source>
        <dbReference type="ARBA" id="ARBA00022448"/>
    </source>
</evidence>
<evidence type="ECO:0000256" key="12">
    <source>
        <dbReference type="ARBA" id="ARBA00023303"/>
    </source>
</evidence>
<keyword evidence="6 15" id="KW-1133">Transmembrane helix</keyword>
<comment type="similarity">
    <text evidence="2 13">Belongs to the amiloride-sensitive sodium channel (TC 1.A.6) family.</text>
</comment>
<evidence type="ECO:0000256" key="15">
    <source>
        <dbReference type="SAM" id="Phobius"/>
    </source>
</evidence>